<feature type="transmembrane region" description="Helical" evidence="1">
    <location>
        <begin position="42"/>
        <end position="65"/>
    </location>
</feature>
<dbReference type="RefSeq" id="WP_058492973.1">
    <property type="nucleotide sequence ID" value="NZ_CBCRUR010000001.1"/>
</dbReference>
<evidence type="ECO:0000313" key="2">
    <source>
        <dbReference type="EMBL" id="KTD79645.1"/>
    </source>
</evidence>
<dbReference type="OrthoDB" id="5657107at2"/>
<organism evidence="2 3">
    <name type="scientific">Legionella worsleiensis</name>
    <dbReference type="NCBI Taxonomy" id="45076"/>
    <lineage>
        <taxon>Bacteria</taxon>
        <taxon>Pseudomonadati</taxon>
        <taxon>Pseudomonadota</taxon>
        <taxon>Gammaproteobacteria</taxon>
        <taxon>Legionellales</taxon>
        <taxon>Legionellaceae</taxon>
        <taxon>Legionella</taxon>
    </lineage>
</organism>
<comment type="caution">
    <text evidence="2">The sequence shown here is derived from an EMBL/GenBank/DDBJ whole genome shotgun (WGS) entry which is preliminary data.</text>
</comment>
<keyword evidence="1" id="KW-0472">Membrane</keyword>
<dbReference type="AlphaFoldDB" id="A0A0W1AE85"/>
<dbReference type="PATRIC" id="fig|45076.6.peg.1263"/>
<keyword evidence="1" id="KW-1133">Transmembrane helix</keyword>
<reference evidence="2 3" key="1">
    <citation type="submission" date="2015-11" db="EMBL/GenBank/DDBJ databases">
        <title>Genomic analysis of 38 Legionella species identifies large and diverse effector repertoires.</title>
        <authorList>
            <person name="Burstein D."/>
            <person name="Amaro F."/>
            <person name="Zusman T."/>
            <person name="Lifshitz Z."/>
            <person name="Cohen O."/>
            <person name="Gilbert J.A."/>
            <person name="Pupko T."/>
            <person name="Shuman H.A."/>
            <person name="Segal G."/>
        </authorList>
    </citation>
    <scope>NUCLEOTIDE SEQUENCE [LARGE SCALE GENOMIC DNA]</scope>
    <source>
        <strain evidence="2 3">ATCC 49508</strain>
    </source>
</reference>
<proteinExistence type="predicted"/>
<feature type="transmembrane region" description="Helical" evidence="1">
    <location>
        <begin position="20"/>
        <end position="36"/>
    </location>
</feature>
<dbReference type="EMBL" id="LNZC01000012">
    <property type="protein sequence ID" value="KTD79645.1"/>
    <property type="molecule type" value="Genomic_DNA"/>
</dbReference>
<evidence type="ECO:0000313" key="3">
    <source>
        <dbReference type="Proteomes" id="UP000054662"/>
    </source>
</evidence>
<sequence length="594" mass="67212">MFRYNRFWHFWFQLNNQHYFASLVISLLLVPAAVFFPPLWTLVVAVPLIVGGTIALFTQLSNFFYSRQNQRLTQIKTETTDEALKEEIDLYLNRRVVCPEELLAGAHLNIPHDTPKMKKAVANTPLVFETEDTLNITKALNDIHRRNPAIKATSESNQLYVKTVAAKDGLSEVAAREMAEILGFEGLIPSNTIAGMDVLHDHENERSIPNAGLVLSRQKIREVIDKRREESPERNITNSPGVQNAVAKFVFNLKTAAYRTKAQKEEQFKLLHVQKLIPNAVDGLQVYTQLFNEPAVLFMQSLLGGLIESDTRDQRAQAKKIIQKISLPSFQENFLLHLILGSQDANPGNTLFTDGPNDSVILHSIDHERIMPEDNYNVTKKIPVANGTNLANMTEKDIENVFPIRLWLAGLPQANVPFTKEVIEKALDSLNPERLLTYHHQKKLFSSAAVGAQLERILLIKNVFEEEIKKSQITLTPKQLYLKLINNHPTYIFLKNELQFSELSTFLLLGLIPEGADMSLLRHPLQWFPMIGMIVEAQLNEQQGRPSFSEESFNSSHAHHLLFFSAAKQQKMAEEANKAGLDILSEVSAHLGLH</sequence>
<gene>
    <name evidence="2" type="ORF">Lwor_1159</name>
</gene>
<dbReference type="Proteomes" id="UP000054662">
    <property type="component" value="Unassembled WGS sequence"/>
</dbReference>
<keyword evidence="3" id="KW-1185">Reference proteome</keyword>
<protein>
    <submittedName>
        <fullName evidence="2">Uncharacterized protein</fullName>
    </submittedName>
</protein>
<accession>A0A0W1AE85</accession>
<keyword evidence="1" id="KW-0812">Transmembrane</keyword>
<name>A0A0W1AE85_9GAMM</name>
<evidence type="ECO:0000256" key="1">
    <source>
        <dbReference type="SAM" id="Phobius"/>
    </source>
</evidence>